<evidence type="ECO:0000259" key="1">
    <source>
        <dbReference type="PROSITE" id="PS51671"/>
    </source>
</evidence>
<comment type="caution">
    <text evidence="2">The sequence shown here is derived from an EMBL/GenBank/DDBJ whole genome shotgun (WGS) entry which is preliminary data.</text>
</comment>
<dbReference type="SUPFAM" id="SSF55021">
    <property type="entry name" value="ACT-like"/>
    <property type="match status" value="2"/>
</dbReference>
<dbReference type="InterPro" id="IPR002912">
    <property type="entry name" value="ACT_dom"/>
</dbReference>
<dbReference type="InterPro" id="IPR045865">
    <property type="entry name" value="ACT-like_dom_sf"/>
</dbReference>
<dbReference type="RefSeq" id="WP_128521070.1">
    <property type="nucleotide sequence ID" value="NZ_JALFCT010000060.1"/>
</dbReference>
<proteinExistence type="predicted"/>
<dbReference type="Pfam" id="PF19571">
    <property type="entry name" value="ACT_8"/>
    <property type="match status" value="1"/>
</dbReference>
<dbReference type="Proteomes" id="UP000276568">
    <property type="component" value="Unassembled WGS sequence"/>
</dbReference>
<dbReference type="Gene3D" id="3.30.2130.10">
    <property type="entry name" value="VC0802-like"/>
    <property type="match status" value="1"/>
</dbReference>
<reference evidence="2 3" key="1">
    <citation type="submission" date="2018-11" db="EMBL/GenBank/DDBJ databases">
        <title>Clostridium sp. nov., a member of the family Erysipelotrichaceae isolated from pig faeces.</title>
        <authorList>
            <person name="Chang Y.-H."/>
        </authorList>
    </citation>
    <scope>NUCLEOTIDE SEQUENCE [LARGE SCALE GENOMIC DNA]</scope>
    <source>
        <strain evidence="2 3">YH-panp20</strain>
    </source>
</reference>
<dbReference type="EMBL" id="RJQC01000004">
    <property type="protein sequence ID" value="RNM29383.1"/>
    <property type="molecule type" value="Genomic_DNA"/>
</dbReference>
<accession>A0A3N0HX76</accession>
<protein>
    <submittedName>
        <fullName evidence="2">Amino acid-binding protein</fullName>
    </submittedName>
</protein>
<evidence type="ECO:0000313" key="3">
    <source>
        <dbReference type="Proteomes" id="UP000276568"/>
    </source>
</evidence>
<feature type="domain" description="ACT" evidence="1">
    <location>
        <begin position="4"/>
        <end position="77"/>
    </location>
</feature>
<dbReference type="PANTHER" id="PTHR40099:SF1">
    <property type="entry name" value="ACETOLACTATE SYNTHASE, SMALL SUBUNIT"/>
    <property type="match status" value="1"/>
</dbReference>
<sequence>MMKQLSVFAENKKGAINDITKELADANINLYALLTNDSSAFAIVRMIVSDTEKAQEILKKQYLTHLDSVLAVRVSNEVGSLNRLLEDVKECNINIDYLYTTFGWDTPQPIMLIHCEEEEELEISLKNKGYDLM</sequence>
<dbReference type="OrthoDB" id="9790662at2"/>
<dbReference type="PANTHER" id="PTHR40099">
    <property type="entry name" value="ACETOLACTATE SYNTHASE, SMALL SUBUNIT"/>
    <property type="match status" value="1"/>
</dbReference>
<evidence type="ECO:0000313" key="2">
    <source>
        <dbReference type="EMBL" id="RNM29383.1"/>
    </source>
</evidence>
<gene>
    <name evidence="2" type="ORF">EDX97_10340</name>
</gene>
<name>A0A3N0HX76_9FIRM</name>
<dbReference type="InterPro" id="IPR045739">
    <property type="entry name" value="ACT_dom_pair"/>
</dbReference>
<dbReference type="AlphaFoldDB" id="A0A3N0HX76"/>
<organism evidence="2 3">
    <name type="scientific">Absicoccus porci</name>
    <dbReference type="NCBI Taxonomy" id="2486576"/>
    <lineage>
        <taxon>Bacteria</taxon>
        <taxon>Bacillati</taxon>
        <taxon>Bacillota</taxon>
        <taxon>Erysipelotrichia</taxon>
        <taxon>Erysipelotrichales</taxon>
        <taxon>Erysipelotrichaceae</taxon>
        <taxon>Absicoccus</taxon>
    </lineage>
</organism>
<dbReference type="PROSITE" id="PS51671">
    <property type="entry name" value="ACT"/>
    <property type="match status" value="1"/>
</dbReference>
<keyword evidence="3" id="KW-1185">Reference proteome</keyword>